<evidence type="ECO:0000256" key="2">
    <source>
        <dbReference type="SAM" id="Phobius"/>
    </source>
</evidence>
<feature type="region of interest" description="Disordered" evidence="1">
    <location>
        <begin position="115"/>
        <end position="139"/>
    </location>
</feature>
<keyword evidence="2" id="KW-0472">Membrane</keyword>
<gene>
    <name evidence="3" type="ORF">CSSPJE1EN1_LOCUS24910</name>
</gene>
<organism evidence="3 4">
    <name type="scientific">Sphagnum jensenii</name>
    <dbReference type="NCBI Taxonomy" id="128206"/>
    <lineage>
        <taxon>Eukaryota</taxon>
        <taxon>Viridiplantae</taxon>
        <taxon>Streptophyta</taxon>
        <taxon>Embryophyta</taxon>
        <taxon>Bryophyta</taxon>
        <taxon>Sphagnophytina</taxon>
        <taxon>Sphagnopsida</taxon>
        <taxon>Sphagnales</taxon>
        <taxon>Sphagnaceae</taxon>
        <taxon>Sphagnum</taxon>
    </lineage>
</organism>
<evidence type="ECO:0000313" key="3">
    <source>
        <dbReference type="EMBL" id="CAK9249532.1"/>
    </source>
</evidence>
<keyword evidence="2" id="KW-1133">Transmembrane helix</keyword>
<name>A0ABP0V539_9BRYO</name>
<feature type="compositionally biased region" description="Polar residues" evidence="1">
    <location>
        <begin position="123"/>
        <end position="139"/>
    </location>
</feature>
<dbReference type="EMBL" id="CAXAQS010000002">
    <property type="protein sequence ID" value="CAK9249532.1"/>
    <property type="molecule type" value="Genomic_DNA"/>
</dbReference>
<proteinExistence type="predicted"/>
<comment type="caution">
    <text evidence="3">The sequence shown here is derived from an EMBL/GenBank/DDBJ whole genome shotgun (WGS) entry which is preliminary data.</text>
</comment>
<accession>A0ABP0V539</accession>
<evidence type="ECO:0000313" key="4">
    <source>
        <dbReference type="Proteomes" id="UP001497444"/>
    </source>
</evidence>
<protein>
    <submittedName>
        <fullName evidence="3">Uncharacterized protein</fullName>
    </submittedName>
</protein>
<reference evidence="3" key="1">
    <citation type="submission" date="2024-02" db="EMBL/GenBank/DDBJ databases">
        <authorList>
            <consortium name="ELIXIR-Norway"/>
            <consortium name="Elixir Norway"/>
        </authorList>
    </citation>
    <scope>NUCLEOTIDE SEQUENCE</scope>
</reference>
<sequence length="139" mass="14868">MSCLRNRRIQRQAASAPAYYPLVPGYGAAPAAGPYYPAPGPYYGGNPEMMMRPVQGLGGARGMYPDQQYQNLQAEEHRHKKNEHRAEMGALGTAAFAAVSLSSLLLICNSSSHGEKVRKTSRESGSCACSETSHGSTSC</sequence>
<feature type="transmembrane region" description="Helical" evidence="2">
    <location>
        <begin position="88"/>
        <end position="107"/>
    </location>
</feature>
<keyword evidence="2" id="KW-0812">Transmembrane</keyword>
<dbReference type="Proteomes" id="UP001497444">
    <property type="component" value="Unassembled WGS sequence"/>
</dbReference>
<keyword evidence="4" id="KW-1185">Reference proteome</keyword>
<evidence type="ECO:0000256" key="1">
    <source>
        <dbReference type="SAM" id="MobiDB-lite"/>
    </source>
</evidence>